<organism evidence="3 4">
    <name type="scientific">Camellia sinensis var. sinensis</name>
    <name type="common">China tea</name>
    <dbReference type="NCBI Taxonomy" id="542762"/>
    <lineage>
        <taxon>Eukaryota</taxon>
        <taxon>Viridiplantae</taxon>
        <taxon>Streptophyta</taxon>
        <taxon>Embryophyta</taxon>
        <taxon>Tracheophyta</taxon>
        <taxon>Spermatophyta</taxon>
        <taxon>Magnoliopsida</taxon>
        <taxon>eudicotyledons</taxon>
        <taxon>Gunneridae</taxon>
        <taxon>Pentapetalae</taxon>
        <taxon>asterids</taxon>
        <taxon>Ericales</taxon>
        <taxon>Theaceae</taxon>
        <taxon>Camellia</taxon>
    </lineage>
</organism>
<name>A0A4S4DI67_CAMSN</name>
<keyword evidence="4" id="KW-1185">Reference proteome</keyword>
<accession>A0A4S4DI67</accession>
<dbReference type="STRING" id="542762.A0A4S4DI67"/>
<dbReference type="InterPro" id="IPR021827">
    <property type="entry name" value="Nup186/Nup192/Nup205"/>
</dbReference>
<evidence type="ECO:0000313" key="3">
    <source>
        <dbReference type="EMBL" id="THG02475.1"/>
    </source>
</evidence>
<sequence>MNARGEDGVEQDLKIVLSTRVQRWTKLKMTSATHTHTLSKEQNHASNFKQIKTRQNLPKQNNKAGSCKNVCEYDKNKGGTSFTVIMVMGQKTKNRKSPSVQQDYLIHVHEVKPWPPSQSLRTLRSALIQWEHGGRNSGSTNPVVPLLGSGVGDGKIEFNESFRLPVTLLRQMSTKSGDGDTFQKNCLELNLYEPRRDKTVRGQLLGTAIIDLAEYGVVKEIVSVSVPIHSKRIFNNAAQPFLFIKIQSVEKGRTSFSSRDNLSKEACMERNGSESASVLVNEEHAEEAEIASVTDDDVSSLSSLAVSSSAFETNGGLSPNSEKNRSQTVKDSPGEAYNQHHLTSKQGLEKLDMKSVNGPREILKVSSSCSLSTDLSSNRGSLENGQATLSNFPETSLTSMAKKIGARSVESSSSSITYEGAKEDVNTNIRSKDCDSLIQEVDEKVANDGSEISGNAWHSVEDEPWNRFSQDDTMKQVSAGSDALSYNGDNLGVNGNILNSDRLKYVKSVRSLVESGRSNGSVRSSKLGDAQNGALRFASNERNDTKLYPKETINITSNGRIQQLEHRIKMLEGELREAAAIEISLYSVVAEHGSSTNKVHAPARRLSRLYLHACEESSQSRRASVARSAASGLVLVAKACGNDVPRLTFWLSNLVVLRAIISRAQLPHSARPCIERTGSRKGNQKQFSLLKWTEFSLSKEKKGALFASYDDWEDPPTFASALEKIEAWIFSRIIESVWWQTLTPHMQTAAAKAISSGMASKASKSYRRTSSSGDQERVNFSLELWKKAFKDACERLCPVRAGGHECGCLPVLARLIMEQCVARLDVAMLNAILRESDDEIPTDPVSDPISDAKVLPIPAGKASFGAGAQLKNVIGTWSRWLTDLFGLDDDDSLDDKNDCDNDDDGTRKDHDTLLKSFHLLNALSDLMMLPKDMLLSHSTRKEVCPIFGPPLIKRVVNNFIPDEFCPYPIPKVVLEALDSEDPVEAEVGSITSFPCSAAPIVYLPPPVSSVAAIIGDIGSQSRLTRSRSSVLKKSYISDDELDELDSPLTAIVETFQASPTPTKPSWISKEKGSRNAVRYQLLREVWMNSE</sequence>
<gene>
    <name evidence="3" type="ORF">TEA_022445</name>
</gene>
<dbReference type="Pfam" id="PF10358">
    <property type="entry name" value="NT-C2"/>
    <property type="match status" value="1"/>
</dbReference>
<reference evidence="3 4" key="1">
    <citation type="journal article" date="2018" name="Proc. Natl. Acad. Sci. U.S.A.">
        <title>Draft genome sequence of Camellia sinensis var. sinensis provides insights into the evolution of the tea genome and tea quality.</title>
        <authorList>
            <person name="Wei C."/>
            <person name="Yang H."/>
            <person name="Wang S."/>
            <person name="Zhao J."/>
            <person name="Liu C."/>
            <person name="Gao L."/>
            <person name="Xia E."/>
            <person name="Lu Y."/>
            <person name="Tai Y."/>
            <person name="She G."/>
            <person name="Sun J."/>
            <person name="Cao H."/>
            <person name="Tong W."/>
            <person name="Gao Q."/>
            <person name="Li Y."/>
            <person name="Deng W."/>
            <person name="Jiang X."/>
            <person name="Wang W."/>
            <person name="Chen Q."/>
            <person name="Zhang S."/>
            <person name="Li H."/>
            <person name="Wu J."/>
            <person name="Wang P."/>
            <person name="Li P."/>
            <person name="Shi C."/>
            <person name="Zheng F."/>
            <person name="Jian J."/>
            <person name="Huang B."/>
            <person name="Shan D."/>
            <person name="Shi M."/>
            <person name="Fang C."/>
            <person name="Yue Y."/>
            <person name="Li F."/>
            <person name="Li D."/>
            <person name="Wei S."/>
            <person name="Han B."/>
            <person name="Jiang C."/>
            <person name="Yin Y."/>
            <person name="Xia T."/>
            <person name="Zhang Z."/>
            <person name="Bennetzen J.L."/>
            <person name="Zhao S."/>
            <person name="Wan X."/>
        </authorList>
    </citation>
    <scope>NUCLEOTIDE SEQUENCE [LARGE SCALE GENOMIC DNA]</scope>
    <source>
        <strain evidence="4">cv. Shuchazao</strain>
        <tissue evidence="3">Leaf</tissue>
    </source>
</reference>
<evidence type="ECO:0000259" key="2">
    <source>
        <dbReference type="PROSITE" id="PS51840"/>
    </source>
</evidence>
<dbReference type="Proteomes" id="UP000306102">
    <property type="component" value="Unassembled WGS sequence"/>
</dbReference>
<proteinExistence type="predicted"/>
<evidence type="ECO:0000256" key="1">
    <source>
        <dbReference type="SAM" id="MobiDB-lite"/>
    </source>
</evidence>
<feature type="compositionally biased region" description="Polar residues" evidence="1">
    <location>
        <begin position="311"/>
        <end position="330"/>
    </location>
</feature>
<dbReference type="EMBL" id="SDRB02011188">
    <property type="protein sequence ID" value="THG02475.1"/>
    <property type="molecule type" value="Genomic_DNA"/>
</dbReference>
<dbReference type="InterPro" id="IPR019448">
    <property type="entry name" value="NT-C2"/>
</dbReference>
<dbReference type="PANTHER" id="PTHR31344">
    <property type="entry name" value="NUCLEAR PORE COMPLEX PROTEIN NUP205"/>
    <property type="match status" value="1"/>
</dbReference>
<protein>
    <recommendedName>
        <fullName evidence="2">C2 NT-type domain-containing protein</fullName>
    </recommendedName>
</protein>
<dbReference type="GO" id="GO:0005643">
    <property type="term" value="C:nuclear pore"/>
    <property type="evidence" value="ECO:0007669"/>
    <property type="project" value="InterPro"/>
</dbReference>
<dbReference type="PANTHER" id="PTHR31344:SF15">
    <property type="entry name" value="EEIG1_EHBP1 PROTEIN AMINO-TERMINAL DOMAIN PROTEIN"/>
    <property type="match status" value="1"/>
</dbReference>
<comment type="caution">
    <text evidence="3">The sequence shown here is derived from an EMBL/GenBank/DDBJ whole genome shotgun (WGS) entry which is preliminary data.</text>
</comment>
<dbReference type="PROSITE" id="PS51840">
    <property type="entry name" value="C2_NT"/>
    <property type="match status" value="1"/>
</dbReference>
<feature type="region of interest" description="Disordered" evidence="1">
    <location>
        <begin position="310"/>
        <end position="338"/>
    </location>
</feature>
<feature type="domain" description="C2 NT-type" evidence="2">
    <location>
        <begin position="92"/>
        <end position="250"/>
    </location>
</feature>
<evidence type="ECO:0000313" key="4">
    <source>
        <dbReference type="Proteomes" id="UP000306102"/>
    </source>
</evidence>
<dbReference type="AlphaFoldDB" id="A0A4S4DI67"/>